<feature type="signal peptide" evidence="2">
    <location>
        <begin position="1"/>
        <end position="21"/>
    </location>
</feature>
<evidence type="ECO:0000313" key="3">
    <source>
        <dbReference type="EMBL" id="ESK95738.1"/>
    </source>
</evidence>
<evidence type="ECO:0000256" key="1">
    <source>
        <dbReference type="SAM" id="MobiDB-lite"/>
    </source>
</evidence>
<dbReference type="Proteomes" id="UP000017559">
    <property type="component" value="Unassembled WGS sequence"/>
</dbReference>
<keyword evidence="2" id="KW-0732">Signal</keyword>
<reference evidence="3 4" key="1">
    <citation type="journal article" date="2014" name="BMC Genomics">
        <title>Genome and secretome analysis of the hemibiotrophic fungal pathogen, Moniliophthora roreri, which causes frosty pod rot disease of cacao: mechanisms of the biotrophic and necrotrophic phases.</title>
        <authorList>
            <person name="Meinhardt L.W."/>
            <person name="Costa G.G.L."/>
            <person name="Thomazella D.P.T."/>
            <person name="Teixeira P.J.P.L."/>
            <person name="Carazzolle M.F."/>
            <person name="Schuster S.C."/>
            <person name="Carlson J.E."/>
            <person name="Guiltinan M.J."/>
            <person name="Mieczkowski P."/>
            <person name="Farmer A."/>
            <person name="Ramaraj T."/>
            <person name="Crozier J."/>
            <person name="Davis R.E."/>
            <person name="Shao J."/>
            <person name="Melnick R.L."/>
            <person name="Pereira G.A.G."/>
            <person name="Bailey B.A."/>
        </authorList>
    </citation>
    <scope>NUCLEOTIDE SEQUENCE [LARGE SCALE GENOMIC DNA]</scope>
    <source>
        <strain evidence="3 4">MCA 2997</strain>
    </source>
</reference>
<dbReference type="EMBL" id="AWSO01000063">
    <property type="protein sequence ID" value="ESK95738.1"/>
    <property type="molecule type" value="Genomic_DNA"/>
</dbReference>
<evidence type="ECO:0000256" key="2">
    <source>
        <dbReference type="SAM" id="SignalP"/>
    </source>
</evidence>
<accession>V2X991</accession>
<organism evidence="3 4">
    <name type="scientific">Moniliophthora roreri (strain MCA 2997)</name>
    <name type="common">Cocoa frosty pod rot fungus</name>
    <name type="synonym">Crinipellis roreri</name>
    <dbReference type="NCBI Taxonomy" id="1381753"/>
    <lineage>
        <taxon>Eukaryota</taxon>
        <taxon>Fungi</taxon>
        <taxon>Dikarya</taxon>
        <taxon>Basidiomycota</taxon>
        <taxon>Agaricomycotina</taxon>
        <taxon>Agaricomycetes</taxon>
        <taxon>Agaricomycetidae</taxon>
        <taxon>Agaricales</taxon>
        <taxon>Marasmiineae</taxon>
        <taxon>Marasmiaceae</taxon>
        <taxon>Moniliophthora</taxon>
    </lineage>
</organism>
<comment type="caution">
    <text evidence="3">The sequence shown here is derived from an EMBL/GenBank/DDBJ whole genome shotgun (WGS) entry which is preliminary data.</text>
</comment>
<feature type="region of interest" description="Disordered" evidence="1">
    <location>
        <begin position="204"/>
        <end position="226"/>
    </location>
</feature>
<protein>
    <submittedName>
        <fullName evidence="3">Uncharacterized protein</fullName>
    </submittedName>
</protein>
<gene>
    <name evidence="3" type="ORF">Moror_12467</name>
</gene>
<evidence type="ECO:0000313" key="4">
    <source>
        <dbReference type="Proteomes" id="UP000017559"/>
    </source>
</evidence>
<dbReference type="HOGENOM" id="CLU_1038608_0_0_1"/>
<dbReference type="AlphaFoldDB" id="V2X991"/>
<feature type="region of interest" description="Disordered" evidence="1">
    <location>
        <begin position="249"/>
        <end position="268"/>
    </location>
</feature>
<dbReference type="KEGG" id="mrr:Moror_12467"/>
<proteinExistence type="predicted"/>
<keyword evidence="4" id="KW-1185">Reference proteome</keyword>
<sequence>MTVLFKLRSLICLSGAWRTDSTSVLQALRLIPFVSTEAVPAEWWAYTGSRMQFVWNSNRHDVDGSDICSFLGLSHRVLCDVGFVTSASEKLNIAHSFPQSFPSISVSRFSLLQFWGSSATHTSAQRVRAGRLKTFHMVLFGCFPDDERSDTPALANITVDDSREYLPLSDQAPLDHARYLMSRTMLIQSVYGLRYGSPGSKHVGCGSSDAIHRTEPTSPSPLQGYPDVARLRPADRVFQRRGLHNTQLYRKNNVGTGPGEEIFGGSLT</sequence>
<name>V2X991_MONRO</name>
<feature type="chain" id="PRO_5004711319" evidence="2">
    <location>
        <begin position="22"/>
        <end position="268"/>
    </location>
</feature>